<dbReference type="GO" id="GO:0005886">
    <property type="term" value="C:plasma membrane"/>
    <property type="evidence" value="ECO:0007669"/>
    <property type="project" value="UniProtKB-SubCell"/>
</dbReference>
<evidence type="ECO:0000256" key="6">
    <source>
        <dbReference type="ARBA" id="ARBA00022967"/>
    </source>
</evidence>
<dbReference type="SUPFAM" id="SSF52540">
    <property type="entry name" value="P-loop containing nucleoside triphosphate hydrolases"/>
    <property type="match status" value="1"/>
</dbReference>
<dbReference type="Gene3D" id="3.40.50.300">
    <property type="entry name" value="P-loop containing nucleotide triphosphate hydrolases"/>
    <property type="match status" value="1"/>
</dbReference>
<keyword evidence="4" id="KW-0547">Nucleotide-binding</keyword>
<evidence type="ECO:0000256" key="8">
    <source>
        <dbReference type="ARBA" id="ARBA00049985"/>
    </source>
</evidence>
<proteinExistence type="inferred from homology"/>
<dbReference type="GO" id="GO:0043215">
    <property type="term" value="P:daunorubicin transport"/>
    <property type="evidence" value="ECO:0007669"/>
    <property type="project" value="InterPro"/>
</dbReference>
<keyword evidence="2" id="KW-0813">Transport</keyword>
<keyword evidence="3" id="KW-1003">Cell membrane</keyword>
<dbReference type="OrthoDB" id="9775135at2"/>
<evidence type="ECO:0000256" key="2">
    <source>
        <dbReference type="ARBA" id="ARBA00022448"/>
    </source>
</evidence>
<evidence type="ECO:0000313" key="11">
    <source>
        <dbReference type="Proteomes" id="UP000430670"/>
    </source>
</evidence>
<comment type="caution">
    <text evidence="10">The sequence shown here is derived from an EMBL/GenBank/DDBJ whole genome shotgun (WGS) entry which is preliminary data.</text>
</comment>
<evidence type="ECO:0000313" key="10">
    <source>
        <dbReference type="EMBL" id="MTV47534.1"/>
    </source>
</evidence>
<dbReference type="NCBIfam" id="TIGR01188">
    <property type="entry name" value="drrA"/>
    <property type="match status" value="1"/>
</dbReference>
<dbReference type="PROSITE" id="PS50893">
    <property type="entry name" value="ABC_TRANSPORTER_2"/>
    <property type="match status" value="1"/>
</dbReference>
<dbReference type="PANTHER" id="PTHR43582:SF4">
    <property type="entry name" value="ANTIBIOTIC RESISTANCE ABC TRANSPORTER ATP-BINDING PROTEIN"/>
    <property type="match status" value="1"/>
</dbReference>
<comment type="similarity">
    <text evidence="8">Belongs to the ABC transporter superfamily. Drug exporter-1 (DrugE1) (TC 3.A.1.105) family.</text>
</comment>
<dbReference type="Proteomes" id="UP000430670">
    <property type="component" value="Unassembled WGS sequence"/>
</dbReference>
<reference evidence="10 11" key="1">
    <citation type="submission" date="2019-11" db="EMBL/GenBank/DDBJ databases">
        <title>Whole-genome sequence of a the green, strictly anaerobic photosynthetic bacterium Heliobacillus mobilis DSM 6151.</title>
        <authorList>
            <person name="Kyndt J.A."/>
            <person name="Meyer T.E."/>
        </authorList>
    </citation>
    <scope>NUCLEOTIDE SEQUENCE [LARGE SCALE GENOMIC DNA]</scope>
    <source>
        <strain evidence="10 11">DSM 6151</strain>
    </source>
</reference>
<evidence type="ECO:0000256" key="5">
    <source>
        <dbReference type="ARBA" id="ARBA00022840"/>
    </source>
</evidence>
<dbReference type="InterPro" id="IPR027417">
    <property type="entry name" value="P-loop_NTPase"/>
</dbReference>
<keyword evidence="7" id="KW-0472">Membrane</keyword>
<sequence length="325" mass="36892">MSIIIVDHLVKRYGDFEAVKGISFQVDKGEVFGFLGPNGAGKSTTIKILCTLLTMTSGKALLNGYDVNREPLKVRQSIGLVFQDYSLDDRLTAEENLYFHGMLYNVPRALLKERMEQVLAMVELTERRKDLVRNFSGGMKRRLEIARGLLHHPQVLFLDEPTIGLDPQTRSAIWEHVLRLRDELGITVFMTTHYMEEAEHCDRIAIIDHGEIVALDAPKALKEDIGGDMVTVTTTNNKQLAEEIRQRYGIPVVEDGTVLRMEVEDGASFVPRLAVDFAGMITSVSVHEPTLDDVFLKTTGRAIRDELLDEKERFRQRRLGRRRGR</sequence>
<dbReference type="Pfam" id="PF00005">
    <property type="entry name" value="ABC_tran"/>
    <property type="match status" value="1"/>
</dbReference>
<dbReference type="GO" id="GO:0005524">
    <property type="term" value="F:ATP binding"/>
    <property type="evidence" value="ECO:0007669"/>
    <property type="project" value="UniProtKB-KW"/>
</dbReference>
<keyword evidence="11" id="KW-1185">Reference proteome</keyword>
<keyword evidence="6" id="KW-1278">Translocase</keyword>
<organism evidence="10 11">
    <name type="scientific">Heliobacterium mobile</name>
    <name type="common">Heliobacillus mobilis</name>
    <dbReference type="NCBI Taxonomy" id="28064"/>
    <lineage>
        <taxon>Bacteria</taxon>
        <taxon>Bacillati</taxon>
        <taxon>Bacillota</taxon>
        <taxon>Clostridia</taxon>
        <taxon>Eubacteriales</taxon>
        <taxon>Heliobacteriaceae</taxon>
        <taxon>Heliobacterium</taxon>
    </lineage>
</organism>
<evidence type="ECO:0000259" key="9">
    <source>
        <dbReference type="PROSITE" id="PS50893"/>
    </source>
</evidence>
<feature type="domain" description="ABC transporter" evidence="9">
    <location>
        <begin position="4"/>
        <end position="234"/>
    </location>
</feature>
<name>A0A6I3SG03_HELMO</name>
<dbReference type="GO" id="GO:0016887">
    <property type="term" value="F:ATP hydrolysis activity"/>
    <property type="evidence" value="ECO:0007669"/>
    <property type="project" value="InterPro"/>
</dbReference>
<dbReference type="InterPro" id="IPR003593">
    <property type="entry name" value="AAA+_ATPase"/>
</dbReference>
<evidence type="ECO:0000256" key="4">
    <source>
        <dbReference type="ARBA" id="ARBA00022741"/>
    </source>
</evidence>
<dbReference type="PROSITE" id="PS00211">
    <property type="entry name" value="ABC_TRANSPORTER_1"/>
    <property type="match status" value="1"/>
</dbReference>
<dbReference type="RefSeq" id="WP_155474648.1">
    <property type="nucleotide sequence ID" value="NZ_WNKU01000001.1"/>
</dbReference>
<protein>
    <submittedName>
        <fullName evidence="10">ATP-binding cassette domain-containing protein</fullName>
    </submittedName>
</protein>
<evidence type="ECO:0000256" key="3">
    <source>
        <dbReference type="ARBA" id="ARBA00022475"/>
    </source>
</evidence>
<dbReference type="InterPro" id="IPR017871">
    <property type="entry name" value="ABC_transporter-like_CS"/>
</dbReference>
<dbReference type="EMBL" id="WNKU01000001">
    <property type="protein sequence ID" value="MTV47534.1"/>
    <property type="molecule type" value="Genomic_DNA"/>
</dbReference>
<dbReference type="GO" id="GO:1900753">
    <property type="term" value="P:doxorubicin transport"/>
    <property type="evidence" value="ECO:0007669"/>
    <property type="project" value="InterPro"/>
</dbReference>
<evidence type="ECO:0000256" key="1">
    <source>
        <dbReference type="ARBA" id="ARBA00004413"/>
    </source>
</evidence>
<dbReference type="SMART" id="SM00382">
    <property type="entry name" value="AAA"/>
    <property type="match status" value="1"/>
</dbReference>
<evidence type="ECO:0000256" key="7">
    <source>
        <dbReference type="ARBA" id="ARBA00023136"/>
    </source>
</evidence>
<keyword evidence="5 10" id="KW-0067">ATP-binding</keyword>
<gene>
    <name evidence="10" type="ORF">GJ688_00895</name>
</gene>
<dbReference type="PANTHER" id="PTHR43582">
    <property type="entry name" value="LINEARMYCIN RESISTANCE ATP-BINDING PROTEIN LNRL"/>
    <property type="match status" value="1"/>
</dbReference>
<dbReference type="AlphaFoldDB" id="A0A6I3SG03"/>
<dbReference type="InterPro" id="IPR005894">
    <property type="entry name" value="DrrA"/>
</dbReference>
<dbReference type="FunFam" id="3.40.50.300:FF:000589">
    <property type="entry name" value="ABC transporter, ATP-binding subunit"/>
    <property type="match status" value="1"/>
</dbReference>
<comment type="subcellular location">
    <subcellularLocation>
        <location evidence="1">Cell membrane</location>
        <topology evidence="1">Peripheral membrane protein</topology>
        <orientation evidence="1">Cytoplasmic side</orientation>
    </subcellularLocation>
</comment>
<accession>A0A6I3SG03</accession>
<dbReference type="InterPro" id="IPR003439">
    <property type="entry name" value="ABC_transporter-like_ATP-bd"/>
</dbReference>